<dbReference type="RefSeq" id="WP_099506285.1">
    <property type="nucleotide sequence ID" value="NZ_CP026652.1"/>
</dbReference>
<reference evidence="1 2" key="1">
    <citation type="submission" date="2018-02" db="EMBL/GenBank/DDBJ databases">
        <title>Complete genome sequence of Streptomyces dengpaensis, the producer of angucyclines.</title>
        <authorList>
            <person name="Yumei L."/>
        </authorList>
    </citation>
    <scope>NUCLEOTIDE SEQUENCE [LARGE SCALE GENOMIC DNA]</scope>
    <source>
        <strain evidence="1 2">XZHG99</strain>
    </source>
</reference>
<organism evidence="1 2">
    <name type="scientific">Streptomyces dengpaensis</name>
    <dbReference type="NCBI Taxonomy" id="2049881"/>
    <lineage>
        <taxon>Bacteria</taxon>
        <taxon>Bacillati</taxon>
        <taxon>Actinomycetota</taxon>
        <taxon>Actinomycetes</taxon>
        <taxon>Kitasatosporales</taxon>
        <taxon>Streptomycetaceae</taxon>
        <taxon>Streptomyces</taxon>
    </lineage>
</organism>
<evidence type="ECO:0000313" key="1">
    <source>
        <dbReference type="EMBL" id="AVH60664.1"/>
    </source>
</evidence>
<evidence type="ECO:0000313" key="2">
    <source>
        <dbReference type="Proteomes" id="UP000238413"/>
    </source>
</evidence>
<dbReference type="Proteomes" id="UP000238413">
    <property type="component" value="Chromosome"/>
</dbReference>
<dbReference type="EMBL" id="CP026652">
    <property type="protein sequence ID" value="AVH60664.1"/>
    <property type="molecule type" value="Genomic_DNA"/>
</dbReference>
<proteinExistence type="predicted"/>
<accession>A0ABN5IBT7</accession>
<name>A0ABN5IBT7_9ACTN</name>
<keyword evidence="2" id="KW-1185">Reference proteome</keyword>
<sequence length="75" mass="8131">MTLRLLDEAGTRHSYVIKDATDASNARTAVRQIANTPAEQTARGGTAIDPEYADVLELTEHVLSNALRLDGRAHT</sequence>
<gene>
    <name evidence="1" type="ORF">C4B68_38395</name>
</gene>
<protein>
    <submittedName>
        <fullName evidence="1">Uncharacterized protein</fullName>
    </submittedName>
</protein>